<dbReference type="InterPro" id="IPR051158">
    <property type="entry name" value="Metallophosphoesterase_sf"/>
</dbReference>
<dbReference type="CDD" id="cd07385">
    <property type="entry name" value="MPP_YkuE_C"/>
    <property type="match status" value="1"/>
</dbReference>
<protein>
    <recommendedName>
        <fullName evidence="1">Calcineurin-like phosphoesterase domain-containing protein</fullName>
    </recommendedName>
</protein>
<feature type="domain" description="Calcineurin-like phosphoesterase" evidence="1">
    <location>
        <begin position="43"/>
        <end position="216"/>
    </location>
</feature>
<dbReference type="InterPro" id="IPR029052">
    <property type="entry name" value="Metallo-depent_PP-like"/>
</dbReference>
<accession>A0A1H6RG68</accession>
<dbReference type="InterPro" id="IPR004843">
    <property type="entry name" value="Calcineurin-like_PHP"/>
</dbReference>
<dbReference type="AlphaFoldDB" id="A0A1H6RG68"/>
<keyword evidence="3" id="KW-1185">Reference proteome</keyword>
<evidence type="ECO:0000259" key="1">
    <source>
        <dbReference type="Pfam" id="PF00149"/>
    </source>
</evidence>
<name>A0A1H6RG68_9LACT</name>
<dbReference type="OrthoDB" id="9780884at2"/>
<dbReference type="GO" id="GO:0016787">
    <property type="term" value="F:hydrolase activity"/>
    <property type="evidence" value="ECO:0007669"/>
    <property type="project" value="InterPro"/>
</dbReference>
<reference evidence="3" key="1">
    <citation type="submission" date="2016-10" db="EMBL/GenBank/DDBJ databases">
        <authorList>
            <person name="Varghese N."/>
            <person name="Submissions S."/>
        </authorList>
    </citation>
    <scope>NUCLEOTIDE SEQUENCE [LARGE SCALE GENOMIC DNA]</scope>
    <source>
        <strain evidence="3">DSM 25751</strain>
    </source>
</reference>
<dbReference type="Gene3D" id="3.60.21.10">
    <property type="match status" value="1"/>
</dbReference>
<dbReference type="RefSeq" id="WP_091632379.1">
    <property type="nucleotide sequence ID" value="NZ_FNYW01000002.1"/>
</dbReference>
<dbReference type="Pfam" id="PF00149">
    <property type="entry name" value="Metallophos"/>
    <property type="match status" value="1"/>
</dbReference>
<dbReference type="STRING" id="1130080.SAMN04488113_102122"/>
<dbReference type="SUPFAM" id="SSF56300">
    <property type="entry name" value="Metallo-dependent phosphatases"/>
    <property type="match status" value="1"/>
</dbReference>
<dbReference type="PANTHER" id="PTHR31302:SF0">
    <property type="entry name" value="TRANSMEMBRANE PROTEIN WITH METALLOPHOSPHOESTERASE DOMAIN"/>
    <property type="match status" value="1"/>
</dbReference>
<sequence length="280" mass="31583">MAWIFLALSLAVLGYIYIQNYMIDVSHYNLTIPKLSDDLKGKKIVHLTDLHFKPRSNKSYVETILDKTADQKPDYIVITGDLVHAGLDDFIDTPLRHFAEGCAKIAPTYAVTGNHDINSASFSDYKYILETAGVKLLIDEAVILPEHSNKGITLMGLTERQDQTHLPQPILGPIELTENMVKQPKILLAHRPEYFVHYTLDKTKMPELVLSGHTHGGQFRVPFFGGFFSPGQGFFPKYDYGLFNHEENPAKRMIVSRGLGNSSFPIRINNRPEIVTITLN</sequence>
<evidence type="ECO:0000313" key="2">
    <source>
        <dbReference type="EMBL" id="SEI53446.1"/>
    </source>
</evidence>
<dbReference type="PANTHER" id="PTHR31302">
    <property type="entry name" value="TRANSMEMBRANE PROTEIN WITH METALLOPHOSPHOESTERASE DOMAIN-RELATED"/>
    <property type="match status" value="1"/>
</dbReference>
<organism evidence="2 3">
    <name type="scientific">Alkalibacterium gilvum</name>
    <dbReference type="NCBI Taxonomy" id="1130080"/>
    <lineage>
        <taxon>Bacteria</taxon>
        <taxon>Bacillati</taxon>
        <taxon>Bacillota</taxon>
        <taxon>Bacilli</taxon>
        <taxon>Lactobacillales</taxon>
        <taxon>Carnobacteriaceae</taxon>
        <taxon>Alkalibacterium</taxon>
    </lineage>
</organism>
<dbReference type="EMBL" id="FNYW01000002">
    <property type="protein sequence ID" value="SEI53446.1"/>
    <property type="molecule type" value="Genomic_DNA"/>
</dbReference>
<gene>
    <name evidence="2" type="ORF">SAMN04488113_102122</name>
</gene>
<evidence type="ECO:0000313" key="3">
    <source>
        <dbReference type="Proteomes" id="UP000198564"/>
    </source>
</evidence>
<dbReference type="Proteomes" id="UP000198564">
    <property type="component" value="Unassembled WGS sequence"/>
</dbReference>
<proteinExistence type="predicted"/>